<dbReference type="PROSITE" id="PS00098">
    <property type="entry name" value="THIOLASE_1"/>
    <property type="match status" value="1"/>
</dbReference>
<dbReference type="PIRSF" id="PIRSF000429">
    <property type="entry name" value="Ac-CoA_Ac_transf"/>
    <property type="match status" value="1"/>
</dbReference>
<reference evidence="9" key="1">
    <citation type="submission" date="2022-03" db="EMBL/GenBank/DDBJ databases">
        <title>De novo assembled genomes of Belliella spp. (Cyclobacteriaceae) strains.</title>
        <authorList>
            <person name="Szabo A."/>
            <person name="Korponai K."/>
            <person name="Felfoldi T."/>
        </authorList>
    </citation>
    <scope>NUCLEOTIDE SEQUENCE</scope>
    <source>
        <strain evidence="9">DSM 111903</strain>
    </source>
</reference>
<name>A0ABS9VFG2_9BACT</name>
<feature type="domain" description="Thiolase N-terminal" evidence="7">
    <location>
        <begin position="4"/>
        <end position="259"/>
    </location>
</feature>
<dbReference type="InterPro" id="IPR020610">
    <property type="entry name" value="Thiolase_AS"/>
</dbReference>
<dbReference type="PROSITE" id="PS00099">
    <property type="entry name" value="THIOLASE_3"/>
    <property type="match status" value="1"/>
</dbReference>
<comment type="caution">
    <text evidence="9">The sequence shown here is derived from an EMBL/GenBank/DDBJ whole genome shotgun (WGS) entry which is preliminary data.</text>
</comment>
<keyword evidence="4 6" id="KW-0012">Acyltransferase</keyword>
<dbReference type="InterPro" id="IPR020613">
    <property type="entry name" value="Thiolase_CS"/>
</dbReference>
<evidence type="ECO:0000256" key="4">
    <source>
        <dbReference type="ARBA" id="ARBA00023315"/>
    </source>
</evidence>
<evidence type="ECO:0000259" key="7">
    <source>
        <dbReference type="Pfam" id="PF00108"/>
    </source>
</evidence>
<evidence type="ECO:0000256" key="1">
    <source>
        <dbReference type="ARBA" id="ARBA00005189"/>
    </source>
</evidence>
<dbReference type="InterPro" id="IPR020615">
    <property type="entry name" value="Thiolase_acyl_enz_int_AS"/>
</dbReference>
<keyword evidence="10" id="KW-1185">Reference proteome</keyword>
<evidence type="ECO:0000313" key="9">
    <source>
        <dbReference type="EMBL" id="MCH7414578.1"/>
    </source>
</evidence>
<dbReference type="Pfam" id="PF02803">
    <property type="entry name" value="Thiolase_C"/>
    <property type="match status" value="1"/>
</dbReference>
<dbReference type="PANTHER" id="PTHR43853:SF21">
    <property type="entry name" value="STEROID 3-KETOACYL-COA THIOLASE"/>
    <property type="match status" value="1"/>
</dbReference>
<dbReference type="InterPro" id="IPR020616">
    <property type="entry name" value="Thiolase_N"/>
</dbReference>
<evidence type="ECO:0000256" key="5">
    <source>
        <dbReference type="ARBA" id="ARBA00024073"/>
    </source>
</evidence>
<dbReference type="InterPro" id="IPR002155">
    <property type="entry name" value="Thiolase"/>
</dbReference>
<dbReference type="EC" id="2.3.1.16" evidence="5"/>
<dbReference type="InterPro" id="IPR050215">
    <property type="entry name" value="Thiolase-like_sf_Thiolase"/>
</dbReference>
<dbReference type="PANTHER" id="PTHR43853">
    <property type="entry name" value="3-KETOACYL-COA THIOLASE, PEROXISOMAL"/>
    <property type="match status" value="1"/>
</dbReference>
<dbReference type="InterPro" id="IPR016039">
    <property type="entry name" value="Thiolase-like"/>
</dbReference>
<evidence type="ECO:0000259" key="8">
    <source>
        <dbReference type="Pfam" id="PF02803"/>
    </source>
</evidence>
<dbReference type="GO" id="GO:0003988">
    <property type="term" value="F:acetyl-CoA C-acyltransferase activity"/>
    <property type="evidence" value="ECO:0007669"/>
    <property type="project" value="UniProtKB-EC"/>
</dbReference>
<proteinExistence type="inferred from homology"/>
<keyword evidence="3 6" id="KW-0808">Transferase</keyword>
<dbReference type="Pfam" id="PF00108">
    <property type="entry name" value="Thiolase_N"/>
    <property type="match status" value="1"/>
</dbReference>
<evidence type="ECO:0000256" key="2">
    <source>
        <dbReference type="ARBA" id="ARBA00010982"/>
    </source>
</evidence>
<dbReference type="CDD" id="cd00751">
    <property type="entry name" value="thiolase"/>
    <property type="match status" value="1"/>
</dbReference>
<sequence length="391" mass="41733">MEAYIVNGYRSAVGKAKKGGFRFYRPDDLASDVIKHLVANTPGLENKMVDDLIVGNAIPEGEQGMQMGRMISLLALGIENPGFIINRYCGSGLEAIALAVGKIKAGMADCIIAGGTESMSLLPMMGYKTALNWKIASETPDYYLSMGLTAEELAKEYDITREQADEFSVKSHDKALAAIAAGKFKDEIVPIEVEETYLDENGKRKTRKFTVDTDEGPRKGTSLEGLSNLRPAFKQGGQVTAGNSSQTSDGAAFVVVMSERMVKELNLEPIARLMSYSVAGVEPRIMGIGPKEAVPKALKQAGLTLNDIDLIELNEAFAAQGLAVMKSLDMNPDIVNVNGGAVALGHPLGCTGAKLSVQLFSELRRQNKKHGLVTACVGGGQGVAGVFELLK</sequence>
<dbReference type="PROSITE" id="PS00737">
    <property type="entry name" value="THIOLASE_2"/>
    <property type="match status" value="1"/>
</dbReference>
<dbReference type="InterPro" id="IPR020617">
    <property type="entry name" value="Thiolase_C"/>
</dbReference>
<accession>A0ABS9VFG2</accession>
<feature type="domain" description="Thiolase C-terminal" evidence="8">
    <location>
        <begin position="268"/>
        <end position="388"/>
    </location>
</feature>
<organism evidence="9 10">
    <name type="scientific">Belliella alkalica</name>
    <dbReference type="NCBI Taxonomy" id="1730871"/>
    <lineage>
        <taxon>Bacteria</taxon>
        <taxon>Pseudomonadati</taxon>
        <taxon>Bacteroidota</taxon>
        <taxon>Cytophagia</taxon>
        <taxon>Cytophagales</taxon>
        <taxon>Cyclobacteriaceae</taxon>
        <taxon>Belliella</taxon>
    </lineage>
</organism>
<protein>
    <recommendedName>
        <fullName evidence="5">acetyl-CoA C-acyltransferase</fullName>
        <ecNumber evidence="5">2.3.1.16</ecNumber>
    </recommendedName>
</protein>
<comment type="pathway">
    <text evidence="1">Lipid metabolism.</text>
</comment>
<dbReference type="EMBL" id="JAKZGO010000011">
    <property type="protein sequence ID" value="MCH7414578.1"/>
    <property type="molecule type" value="Genomic_DNA"/>
</dbReference>
<dbReference type="Gene3D" id="3.40.47.10">
    <property type="match status" value="1"/>
</dbReference>
<evidence type="ECO:0000256" key="3">
    <source>
        <dbReference type="ARBA" id="ARBA00022679"/>
    </source>
</evidence>
<comment type="similarity">
    <text evidence="2 6">Belongs to the thiolase-like superfamily. Thiolase family.</text>
</comment>
<evidence type="ECO:0000313" key="10">
    <source>
        <dbReference type="Proteomes" id="UP001165430"/>
    </source>
</evidence>
<dbReference type="SUPFAM" id="SSF53901">
    <property type="entry name" value="Thiolase-like"/>
    <property type="match status" value="2"/>
</dbReference>
<gene>
    <name evidence="9" type="ORF">MM213_13850</name>
</gene>
<dbReference type="NCBIfam" id="TIGR01930">
    <property type="entry name" value="AcCoA-C-Actrans"/>
    <property type="match status" value="1"/>
</dbReference>
<dbReference type="Proteomes" id="UP001165430">
    <property type="component" value="Unassembled WGS sequence"/>
</dbReference>
<evidence type="ECO:0000256" key="6">
    <source>
        <dbReference type="RuleBase" id="RU003557"/>
    </source>
</evidence>
<dbReference type="RefSeq" id="WP_241413119.1">
    <property type="nucleotide sequence ID" value="NZ_JAKZGO010000011.1"/>
</dbReference>